<keyword evidence="2" id="KW-0646">Protease inhibitor</keyword>
<protein>
    <submittedName>
        <fullName evidence="6">Uncharacterized protein</fullName>
    </submittedName>
</protein>
<dbReference type="Gene3D" id="3.30.60.30">
    <property type="match status" value="1"/>
</dbReference>
<comment type="similarity">
    <text evidence="1">Belongs to the protease inhibitor I20 (potato type II proteinase inhibitor) family.</text>
</comment>
<evidence type="ECO:0000256" key="5">
    <source>
        <dbReference type="SAM" id="SignalP"/>
    </source>
</evidence>
<reference evidence="6 7" key="1">
    <citation type="submission" date="2018-06" db="EMBL/GenBank/DDBJ databases">
        <title>The Genome of Cuscuta australis (Dodder) Provides Insight into the Evolution of Plant Parasitism.</title>
        <authorList>
            <person name="Liu H."/>
        </authorList>
    </citation>
    <scope>NUCLEOTIDE SEQUENCE [LARGE SCALE GENOMIC DNA]</scope>
    <source>
        <strain evidence="7">cv. Yunnan</strain>
        <tissue evidence="6">Vines</tissue>
    </source>
</reference>
<dbReference type="EMBL" id="NQVE01000129">
    <property type="protein sequence ID" value="RAL45609.1"/>
    <property type="molecule type" value="Genomic_DNA"/>
</dbReference>
<evidence type="ECO:0000256" key="1">
    <source>
        <dbReference type="ARBA" id="ARBA00007766"/>
    </source>
</evidence>
<evidence type="ECO:0000313" key="6">
    <source>
        <dbReference type="EMBL" id="RAL45609.1"/>
    </source>
</evidence>
<feature type="signal peptide" evidence="5">
    <location>
        <begin position="1"/>
        <end position="27"/>
    </location>
</feature>
<keyword evidence="5" id="KW-0732">Signal</keyword>
<organism evidence="6 7">
    <name type="scientific">Cuscuta australis</name>
    <dbReference type="NCBI Taxonomy" id="267555"/>
    <lineage>
        <taxon>Eukaryota</taxon>
        <taxon>Viridiplantae</taxon>
        <taxon>Streptophyta</taxon>
        <taxon>Embryophyta</taxon>
        <taxon>Tracheophyta</taxon>
        <taxon>Spermatophyta</taxon>
        <taxon>Magnoliopsida</taxon>
        <taxon>eudicotyledons</taxon>
        <taxon>Gunneridae</taxon>
        <taxon>Pentapetalae</taxon>
        <taxon>asterids</taxon>
        <taxon>lamiids</taxon>
        <taxon>Solanales</taxon>
        <taxon>Convolvulaceae</taxon>
        <taxon>Cuscuteae</taxon>
        <taxon>Cuscuta</taxon>
        <taxon>Cuscuta subgen. Grammica</taxon>
        <taxon>Cuscuta sect. Cleistogrammica</taxon>
    </lineage>
</organism>
<dbReference type="InterPro" id="IPR051391">
    <property type="entry name" value="Protease_inhibitor_I20"/>
</dbReference>
<evidence type="ECO:0000313" key="7">
    <source>
        <dbReference type="Proteomes" id="UP000249390"/>
    </source>
</evidence>
<comment type="caution">
    <text evidence="6">The sequence shown here is derived from an EMBL/GenBank/DDBJ whole genome shotgun (WGS) entry which is preliminary data.</text>
</comment>
<dbReference type="Proteomes" id="UP000249390">
    <property type="component" value="Unassembled WGS sequence"/>
</dbReference>
<name>A0A328DMQ9_9ASTE</name>
<dbReference type="SUPFAM" id="SSF100897">
    <property type="entry name" value="Plant proteinase inhibitors"/>
    <property type="match status" value="1"/>
</dbReference>
<dbReference type="InterPro" id="IPR003465">
    <property type="entry name" value="Prot_inh_I20"/>
</dbReference>
<gene>
    <name evidence="6" type="ORF">DM860_009473</name>
</gene>
<evidence type="ECO:0000256" key="3">
    <source>
        <dbReference type="ARBA" id="ARBA00022900"/>
    </source>
</evidence>
<keyword evidence="4" id="KW-1015">Disulfide bond</keyword>
<proteinExistence type="inferred from homology"/>
<dbReference type="AlphaFoldDB" id="A0A328DMQ9"/>
<dbReference type="GO" id="GO:0004867">
    <property type="term" value="F:serine-type endopeptidase inhibitor activity"/>
    <property type="evidence" value="ECO:0007669"/>
    <property type="project" value="UniProtKB-KW"/>
</dbReference>
<keyword evidence="7" id="KW-1185">Reference proteome</keyword>
<sequence>MALSNKIGFFIILLVCGMILEGKNGNAETICTLECNTKAVYIRCLPDKKKTKIGSGGCTNCCVSRKRGCQLYDSNDRRLCAPLIAN</sequence>
<dbReference type="PANTHER" id="PTHR33832:SF15">
    <property type="entry name" value="SERINE-TYPE ENDOPEPTIDASE INHIBITOR"/>
    <property type="match status" value="1"/>
</dbReference>
<evidence type="ECO:0000256" key="4">
    <source>
        <dbReference type="ARBA" id="ARBA00023157"/>
    </source>
</evidence>
<accession>A0A328DMQ9</accession>
<dbReference type="Pfam" id="PF02428">
    <property type="entry name" value="Prot_inhib_II"/>
    <property type="match status" value="1"/>
</dbReference>
<feature type="chain" id="PRO_5016282152" evidence="5">
    <location>
        <begin position="28"/>
        <end position="86"/>
    </location>
</feature>
<keyword evidence="3" id="KW-0722">Serine protease inhibitor</keyword>
<dbReference type="PANTHER" id="PTHR33832">
    <property type="entry name" value="SERINE-TYPE ENDOPEPTIDASE INHIBITOR"/>
    <property type="match status" value="1"/>
</dbReference>
<evidence type="ECO:0000256" key="2">
    <source>
        <dbReference type="ARBA" id="ARBA00022690"/>
    </source>
</evidence>